<protein>
    <submittedName>
        <fullName evidence="6">ABC transporter substrate-binding protein</fullName>
    </submittedName>
</protein>
<geneLocation type="plasmid" evidence="6 7">
    <name>unnamed1</name>
</geneLocation>
<dbReference type="Gene3D" id="3.40.190.10">
    <property type="entry name" value="Periplasmic binding protein-like II"/>
    <property type="match status" value="1"/>
</dbReference>
<proteinExistence type="inferred from homology"/>
<accession>A0A4P8EJQ5</accession>
<dbReference type="CDD" id="cd08502">
    <property type="entry name" value="PBP2_NikA_DppA_OppA_like_16"/>
    <property type="match status" value="1"/>
</dbReference>
<comment type="subcellular location">
    <subcellularLocation>
        <location evidence="1">Periplasm</location>
    </subcellularLocation>
</comment>
<dbReference type="OrthoDB" id="9803988at2"/>
<organism evidence="6 7">
    <name type="scientific">Pseudorhodobacter turbinis</name>
    <dbReference type="NCBI Taxonomy" id="2500533"/>
    <lineage>
        <taxon>Bacteria</taxon>
        <taxon>Pseudomonadati</taxon>
        <taxon>Pseudomonadota</taxon>
        <taxon>Alphaproteobacteria</taxon>
        <taxon>Rhodobacterales</taxon>
        <taxon>Paracoccaceae</taxon>
        <taxon>Pseudorhodobacter</taxon>
    </lineage>
</organism>
<dbReference type="EMBL" id="CP039965">
    <property type="protein sequence ID" value="QCO57276.1"/>
    <property type="molecule type" value="Genomic_DNA"/>
</dbReference>
<evidence type="ECO:0000256" key="1">
    <source>
        <dbReference type="ARBA" id="ARBA00004418"/>
    </source>
</evidence>
<dbReference type="Pfam" id="PF00496">
    <property type="entry name" value="SBP_bac_5"/>
    <property type="match status" value="1"/>
</dbReference>
<dbReference type="PIRSF" id="PIRSF002741">
    <property type="entry name" value="MppA"/>
    <property type="match status" value="1"/>
</dbReference>
<reference evidence="6 7" key="1">
    <citation type="submission" date="2019-05" db="EMBL/GenBank/DDBJ databases">
        <title>Pseudorhodobacter turbinis sp. nov., isolated from the gut of the Korean turban shell.</title>
        <authorList>
            <person name="Jeong Y.-S."/>
            <person name="Kang W.-R."/>
            <person name="Bae J.-W."/>
        </authorList>
    </citation>
    <scope>NUCLEOTIDE SEQUENCE [LARGE SCALE GENOMIC DNA]</scope>
    <source>
        <strain evidence="6 7">S12M18</strain>
        <plasmid evidence="6 7">unnamed1</plasmid>
    </source>
</reference>
<evidence type="ECO:0000313" key="6">
    <source>
        <dbReference type="EMBL" id="QCO57276.1"/>
    </source>
</evidence>
<evidence type="ECO:0000256" key="2">
    <source>
        <dbReference type="ARBA" id="ARBA00005695"/>
    </source>
</evidence>
<dbReference type="GO" id="GO:0030288">
    <property type="term" value="C:outer membrane-bounded periplasmic space"/>
    <property type="evidence" value="ECO:0007669"/>
    <property type="project" value="UniProtKB-ARBA"/>
</dbReference>
<evidence type="ECO:0000256" key="4">
    <source>
        <dbReference type="SAM" id="SignalP"/>
    </source>
</evidence>
<feature type="signal peptide" evidence="4">
    <location>
        <begin position="1"/>
        <end position="27"/>
    </location>
</feature>
<dbReference type="InterPro" id="IPR039424">
    <property type="entry name" value="SBP_5"/>
</dbReference>
<dbReference type="GO" id="GO:0015833">
    <property type="term" value="P:peptide transport"/>
    <property type="evidence" value="ECO:0007669"/>
    <property type="project" value="TreeGrafter"/>
</dbReference>
<evidence type="ECO:0000313" key="7">
    <source>
        <dbReference type="Proteomes" id="UP000298631"/>
    </source>
</evidence>
<feature type="domain" description="Solute-binding protein family 5" evidence="5">
    <location>
        <begin position="77"/>
        <end position="443"/>
    </location>
</feature>
<comment type="similarity">
    <text evidence="2">Belongs to the bacterial solute-binding protein 5 family.</text>
</comment>
<gene>
    <name evidence="6" type="ORF">EOK75_16135</name>
</gene>
<dbReference type="GO" id="GO:0043190">
    <property type="term" value="C:ATP-binding cassette (ABC) transporter complex"/>
    <property type="evidence" value="ECO:0007669"/>
    <property type="project" value="InterPro"/>
</dbReference>
<keyword evidence="7" id="KW-1185">Reference proteome</keyword>
<evidence type="ECO:0000259" key="5">
    <source>
        <dbReference type="Pfam" id="PF00496"/>
    </source>
</evidence>
<dbReference type="PANTHER" id="PTHR30290">
    <property type="entry name" value="PERIPLASMIC BINDING COMPONENT OF ABC TRANSPORTER"/>
    <property type="match status" value="1"/>
</dbReference>
<dbReference type="KEGG" id="pseb:EOK75_16135"/>
<dbReference type="SUPFAM" id="SSF53850">
    <property type="entry name" value="Periplasmic binding protein-like II"/>
    <property type="match status" value="1"/>
</dbReference>
<evidence type="ECO:0000256" key="3">
    <source>
        <dbReference type="ARBA" id="ARBA00022729"/>
    </source>
</evidence>
<dbReference type="InterPro" id="IPR030678">
    <property type="entry name" value="Peptide/Ni-bd"/>
</dbReference>
<feature type="chain" id="PRO_5020829683" evidence="4">
    <location>
        <begin position="28"/>
        <end position="534"/>
    </location>
</feature>
<dbReference type="Proteomes" id="UP000298631">
    <property type="component" value="Plasmid unnamed1"/>
</dbReference>
<dbReference type="InterPro" id="IPR000914">
    <property type="entry name" value="SBP_5_dom"/>
</dbReference>
<dbReference type="AlphaFoldDB" id="A0A4P8EJQ5"/>
<dbReference type="RefSeq" id="WP_137195079.1">
    <property type="nucleotide sequence ID" value="NZ_CP039965.1"/>
</dbReference>
<dbReference type="Gene3D" id="3.10.105.10">
    <property type="entry name" value="Dipeptide-binding Protein, Domain 3"/>
    <property type="match status" value="1"/>
</dbReference>
<name>A0A4P8EJQ5_9RHOB</name>
<sequence length="534" mass="58466">MTVLRRLKGGLAGAMLTCLMATAPALAQTSVPENRVLRVVPYADLQSLDPIVTTLGIVQRHAAMVYDVLFARDEDQTPKPQMVESWTESEDGLTWTFVLRDGLAFHDGAPVTAEDVVASMTRWAAKDSFGRQIWSRTAELKAADDKTVVWSLNKPYGLMLYALSKPSVILPVIMPKRLAETPPDVAVTEVIGSGPFEFVAEEWVPGSKVVYKRNENYVPRDEPANGASGGKVVNVDRVEWLNIRDQQSAILALQNGEVDYLESPGTDFLPILRSAGIEIRRTDTLGSQGMIRMNHIHPPFDDIRARRALLYLVDQNEFLTTMFSDPELYSTCSAFLVCGAPLASDAGVEADFGKDKEKAKALFAEAGYDGETIIILHPTDVQTMNSSTLVLAEALRSIGVNVELQALDYAAMSGRRASRAAPSEGGWHIGLTYWPGLLISDPVGNIPLQASCDKAWPGWPCNDEMQALINQFPDAATPEDRQALADQIQVMAYNDVVPYVPFGQWYVPAAHSPKLSGVIGMPGTMILWNISKSE</sequence>
<keyword evidence="3 4" id="KW-0732">Signal</keyword>
<dbReference type="GO" id="GO:1904680">
    <property type="term" value="F:peptide transmembrane transporter activity"/>
    <property type="evidence" value="ECO:0007669"/>
    <property type="project" value="TreeGrafter"/>
</dbReference>
<keyword evidence="6" id="KW-0614">Plasmid</keyword>
<dbReference type="PANTHER" id="PTHR30290:SF38">
    <property type="entry name" value="D,D-DIPEPTIDE-BINDING PERIPLASMIC PROTEIN DDPA-RELATED"/>
    <property type="match status" value="1"/>
</dbReference>